<comment type="caution">
    <text evidence="4">The sequence shown here is derived from an EMBL/GenBank/DDBJ whole genome shotgun (WGS) entry which is preliminary data.</text>
</comment>
<name>A0ABQ0C525_9PROT</name>
<gene>
    <name evidence="4" type="primary">mltF_2</name>
    <name evidence="4" type="ORF">SIID45300_00297</name>
</gene>
<feature type="domain" description="Transglycosylase SLT" evidence="3">
    <location>
        <begin position="86"/>
        <end position="183"/>
    </location>
</feature>
<dbReference type="InterPro" id="IPR023346">
    <property type="entry name" value="Lysozyme-like_dom_sf"/>
</dbReference>
<evidence type="ECO:0000256" key="1">
    <source>
        <dbReference type="ARBA" id="ARBA00007734"/>
    </source>
</evidence>
<feature type="compositionally biased region" description="Basic residues" evidence="2">
    <location>
        <begin position="206"/>
        <end position="218"/>
    </location>
</feature>
<dbReference type="Gene3D" id="1.10.530.10">
    <property type="match status" value="1"/>
</dbReference>
<comment type="similarity">
    <text evidence="1">Belongs to the transglycosylase Slt family.</text>
</comment>
<keyword evidence="4" id="KW-0456">Lyase</keyword>
<dbReference type="InterPro" id="IPR008258">
    <property type="entry name" value="Transglycosylase_SLT_dom_1"/>
</dbReference>
<accession>A0ABQ0C525</accession>
<organism evidence="4 5">
    <name type="scientific">Candidatus Magnetaquiglobus chichijimensis</name>
    <dbReference type="NCBI Taxonomy" id="3141448"/>
    <lineage>
        <taxon>Bacteria</taxon>
        <taxon>Pseudomonadati</taxon>
        <taxon>Pseudomonadota</taxon>
        <taxon>Magnetococcia</taxon>
        <taxon>Magnetococcales</taxon>
        <taxon>Candidatus Magnetaquicoccaceae</taxon>
        <taxon>Candidatus Magnetaquiglobus</taxon>
    </lineage>
</organism>
<keyword evidence="5" id="KW-1185">Reference proteome</keyword>
<dbReference type="PANTHER" id="PTHR37423">
    <property type="entry name" value="SOLUBLE LYTIC MUREIN TRANSGLYCOSYLASE-RELATED"/>
    <property type="match status" value="1"/>
</dbReference>
<dbReference type="RefSeq" id="WP_420903709.1">
    <property type="nucleotide sequence ID" value="NZ_BAAFGK010000001.1"/>
</dbReference>
<dbReference type="SUPFAM" id="SSF53955">
    <property type="entry name" value="Lysozyme-like"/>
    <property type="match status" value="1"/>
</dbReference>
<dbReference type="PANTHER" id="PTHR37423:SF2">
    <property type="entry name" value="MEMBRANE-BOUND LYTIC MUREIN TRANSGLYCOSYLASE C"/>
    <property type="match status" value="1"/>
</dbReference>
<reference evidence="4 5" key="1">
    <citation type="submission" date="2024-09" db="EMBL/GenBank/DDBJ databases">
        <title>Draft genome sequence of Candidatus Magnetaquicoccaceae bacterium FCR-1.</title>
        <authorList>
            <person name="Shimoshige H."/>
            <person name="Shimamura S."/>
            <person name="Taoka A."/>
            <person name="Kobayashi H."/>
            <person name="Maekawa T."/>
        </authorList>
    </citation>
    <scope>NUCLEOTIDE SEQUENCE [LARGE SCALE GENOMIC DNA]</scope>
    <source>
        <strain evidence="4 5">FCR-1</strain>
    </source>
</reference>
<dbReference type="CDD" id="cd00254">
    <property type="entry name" value="LT-like"/>
    <property type="match status" value="1"/>
</dbReference>
<evidence type="ECO:0000313" key="5">
    <source>
        <dbReference type="Proteomes" id="UP001628193"/>
    </source>
</evidence>
<dbReference type="EC" id="4.2.2.-" evidence="4"/>
<dbReference type="GO" id="GO:0016829">
    <property type="term" value="F:lyase activity"/>
    <property type="evidence" value="ECO:0007669"/>
    <property type="project" value="UniProtKB-KW"/>
</dbReference>
<dbReference type="Proteomes" id="UP001628193">
    <property type="component" value="Unassembled WGS sequence"/>
</dbReference>
<sequence>MLWNPFSSVTAARFIDTRILADVNCPVSWSSLPEEPHDGGNTPSTPVTWTSRREFHVNRLTVLFWLTVAISIAPASARADTPLDRLITKIAIQENLDPDLLRAVVATESDFNNESVSPDGAIGLMQLMPETAKLVGVKNIHNPEQNLRGGARYLNQMLKQFPKIPHALAAYNAGPKMVERYQGVPPLTETQRYVGKVLDYYQKTANSKKRSLASRKHPGDKSIPTKQARLNKQDLPSRAAPPPSPNLMIQRTHAQARHDLVNPSANNGRRIPQFAMALSEPVDGESVPVLRAAQ</sequence>
<evidence type="ECO:0000259" key="3">
    <source>
        <dbReference type="Pfam" id="PF01464"/>
    </source>
</evidence>
<evidence type="ECO:0000256" key="2">
    <source>
        <dbReference type="SAM" id="MobiDB-lite"/>
    </source>
</evidence>
<dbReference type="Pfam" id="PF01464">
    <property type="entry name" value="SLT"/>
    <property type="match status" value="1"/>
</dbReference>
<evidence type="ECO:0000313" key="4">
    <source>
        <dbReference type="EMBL" id="GAB0055998.1"/>
    </source>
</evidence>
<dbReference type="EMBL" id="BAAFGK010000001">
    <property type="protein sequence ID" value="GAB0055998.1"/>
    <property type="molecule type" value="Genomic_DNA"/>
</dbReference>
<proteinExistence type="inferred from homology"/>
<protein>
    <submittedName>
        <fullName evidence="4">Membrane-bound lytic murein transglycosylase F</fullName>
        <ecNumber evidence="4">4.2.2.-</ecNumber>
    </submittedName>
</protein>
<feature type="region of interest" description="Disordered" evidence="2">
    <location>
        <begin position="206"/>
        <end position="268"/>
    </location>
</feature>